<dbReference type="InterPro" id="IPR014004">
    <property type="entry name" value="Transpt-assoc_nodulatn_dom_bac"/>
</dbReference>
<proteinExistence type="predicted"/>
<name>A0A1H8R402_9PROT</name>
<dbReference type="OrthoDB" id="8548318at2"/>
<dbReference type="PANTHER" id="PTHR34606">
    <property type="entry name" value="BON DOMAIN-CONTAINING PROTEIN"/>
    <property type="match status" value="1"/>
</dbReference>
<evidence type="ECO:0000256" key="1">
    <source>
        <dbReference type="SAM" id="MobiDB-lite"/>
    </source>
</evidence>
<dbReference type="STRING" id="42354.SAMN05216333_11336"/>
<evidence type="ECO:0000313" key="3">
    <source>
        <dbReference type="EMBL" id="SEO61122.1"/>
    </source>
</evidence>
<dbReference type="Proteomes" id="UP000198814">
    <property type="component" value="Unassembled WGS sequence"/>
</dbReference>
<dbReference type="EMBL" id="FODO01000013">
    <property type="protein sequence ID" value="SEO61122.1"/>
    <property type="molecule type" value="Genomic_DNA"/>
</dbReference>
<dbReference type="InterPro" id="IPR051686">
    <property type="entry name" value="Lipoprotein_DolP"/>
</dbReference>
<dbReference type="PROSITE" id="PS51257">
    <property type="entry name" value="PROKAR_LIPOPROTEIN"/>
    <property type="match status" value="1"/>
</dbReference>
<dbReference type="Gene3D" id="3.30.1340.30">
    <property type="match status" value="1"/>
</dbReference>
<dbReference type="Pfam" id="PF04972">
    <property type="entry name" value="BON"/>
    <property type="match status" value="1"/>
</dbReference>
<feature type="domain" description="BON" evidence="2">
    <location>
        <begin position="89"/>
        <end position="157"/>
    </location>
</feature>
<reference evidence="4" key="1">
    <citation type="submission" date="2016-10" db="EMBL/GenBank/DDBJ databases">
        <authorList>
            <person name="Varghese N."/>
            <person name="Submissions S."/>
        </authorList>
    </citation>
    <scope>NUCLEOTIDE SEQUENCE [LARGE SCALE GENOMIC DNA]</scope>
    <source>
        <strain evidence="4">Nm76</strain>
    </source>
</reference>
<organism evidence="3 4">
    <name type="scientific">Nitrosomonas oligotropha</name>
    <dbReference type="NCBI Taxonomy" id="42354"/>
    <lineage>
        <taxon>Bacteria</taxon>
        <taxon>Pseudomonadati</taxon>
        <taxon>Pseudomonadota</taxon>
        <taxon>Betaproteobacteria</taxon>
        <taxon>Nitrosomonadales</taxon>
        <taxon>Nitrosomonadaceae</taxon>
        <taxon>Nitrosomonas</taxon>
    </lineage>
</organism>
<dbReference type="AlphaFoldDB" id="A0A1H8R402"/>
<feature type="compositionally biased region" description="Basic and acidic residues" evidence="1">
    <location>
        <begin position="60"/>
        <end position="74"/>
    </location>
</feature>
<sequence>MKTANKHEQNISAEKILAVIGLFIVLGLTGCQQEGAAEKAGKKLDHSIESTGKKIEQMTEQAGKEISDAKKEAGKSISETTEASGQYIDDSVITASVKAAILNDPLLKVSQIKVTTVNGVVQLSGALDSQESIDKAGEVAKNQKNVKSVQNDLILIATSSSEE</sequence>
<dbReference type="InterPro" id="IPR007055">
    <property type="entry name" value="BON_dom"/>
</dbReference>
<feature type="region of interest" description="Disordered" evidence="1">
    <location>
        <begin position="60"/>
        <end position="82"/>
    </location>
</feature>
<keyword evidence="4" id="KW-1185">Reference proteome</keyword>
<dbReference type="PROSITE" id="PS50914">
    <property type="entry name" value="BON"/>
    <property type="match status" value="1"/>
</dbReference>
<gene>
    <name evidence="3" type="ORF">SAMN05216333_11336</name>
</gene>
<accession>A0A1H8R402</accession>
<evidence type="ECO:0000259" key="2">
    <source>
        <dbReference type="PROSITE" id="PS50914"/>
    </source>
</evidence>
<dbReference type="SMART" id="SM00749">
    <property type="entry name" value="BON"/>
    <property type="match status" value="1"/>
</dbReference>
<dbReference type="RefSeq" id="WP_090318762.1">
    <property type="nucleotide sequence ID" value="NZ_FNOE01000011.1"/>
</dbReference>
<dbReference type="PANTHER" id="PTHR34606:SF16">
    <property type="entry name" value="BON DOMAIN-CONTAINING PROTEIN"/>
    <property type="match status" value="1"/>
</dbReference>
<evidence type="ECO:0000313" key="4">
    <source>
        <dbReference type="Proteomes" id="UP000198814"/>
    </source>
</evidence>
<protein>
    <submittedName>
        <fullName evidence="3">Hyperosmotically inducible protein</fullName>
    </submittedName>
</protein>